<dbReference type="HOGENOM" id="CLU_050719_0_0_1"/>
<comment type="caution">
    <text evidence="1">The sequence shown here is derived from an EMBL/GenBank/DDBJ whole genome shotgun (WGS) entry which is preliminary data.</text>
</comment>
<sequence>MAGLMEGASKIYSAMQKMFYKFHTELQGSSEAKGNSWEGFKKLLLKEFPDSADTDNGSTDKLYQIVLHNQYIGFGGLEKLKKYNQVFLLEVNKLLKPLSLLSNHAAVQTYLSAFKTMFKMHVQQQMELFMLNKLDKRKEDPRRRQDPWELKDVIEQAEIVMSTNSGNIYFLNSHQLAIPEETQPIIPGMAFSTGISIPLTNVQMKAVQGQAPSQAETPPAIKQEEIVPSLFPKKEEWNSDMYSLDVAAIIDVHQCTIQAQS</sequence>
<dbReference type="Proteomes" id="UP000017559">
    <property type="component" value="Unassembled WGS sequence"/>
</dbReference>
<evidence type="ECO:0000313" key="1">
    <source>
        <dbReference type="EMBL" id="ESK80840.1"/>
    </source>
</evidence>
<protein>
    <submittedName>
        <fullName evidence="1">Uncharacterized protein</fullName>
    </submittedName>
</protein>
<name>V2WKV5_MONRO</name>
<gene>
    <name evidence="1" type="ORF">Moror_16577</name>
</gene>
<evidence type="ECO:0000313" key="2">
    <source>
        <dbReference type="Proteomes" id="UP000017559"/>
    </source>
</evidence>
<organism evidence="1 2">
    <name type="scientific">Moniliophthora roreri (strain MCA 2997)</name>
    <name type="common">Cocoa frosty pod rot fungus</name>
    <name type="synonym">Crinipellis roreri</name>
    <dbReference type="NCBI Taxonomy" id="1381753"/>
    <lineage>
        <taxon>Eukaryota</taxon>
        <taxon>Fungi</taxon>
        <taxon>Dikarya</taxon>
        <taxon>Basidiomycota</taxon>
        <taxon>Agaricomycotina</taxon>
        <taxon>Agaricomycetes</taxon>
        <taxon>Agaricomycetidae</taxon>
        <taxon>Agaricales</taxon>
        <taxon>Marasmiineae</taxon>
        <taxon>Marasmiaceae</taxon>
        <taxon>Moniliophthora</taxon>
    </lineage>
</organism>
<dbReference type="AlphaFoldDB" id="V2WKV5"/>
<dbReference type="OrthoDB" id="2962718at2759"/>
<dbReference type="EMBL" id="AWSO01002930">
    <property type="protein sequence ID" value="ESK80840.1"/>
    <property type="molecule type" value="Genomic_DNA"/>
</dbReference>
<reference evidence="1 2" key="1">
    <citation type="journal article" date="2014" name="BMC Genomics">
        <title>Genome and secretome analysis of the hemibiotrophic fungal pathogen, Moniliophthora roreri, which causes frosty pod rot disease of cacao: mechanisms of the biotrophic and necrotrophic phases.</title>
        <authorList>
            <person name="Meinhardt L.W."/>
            <person name="Costa G.G.L."/>
            <person name="Thomazella D.P.T."/>
            <person name="Teixeira P.J.P.L."/>
            <person name="Carazzolle M.F."/>
            <person name="Schuster S.C."/>
            <person name="Carlson J.E."/>
            <person name="Guiltinan M.J."/>
            <person name="Mieczkowski P."/>
            <person name="Farmer A."/>
            <person name="Ramaraj T."/>
            <person name="Crozier J."/>
            <person name="Davis R.E."/>
            <person name="Shao J."/>
            <person name="Melnick R.L."/>
            <person name="Pereira G.A.G."/>
            <person name="Bailey B.A."/>
        </authorList>
    </citation>
    <scope>NUCLEOTIDE SEQUENCE [LARGE SCALE GENOMIC DNA]</scope>
    <source>
        <strain evidence="1 2">MCA 2997</strain>
    </source>
</reference>
<accession>V2WKV5</accession>
<dbReference type="KEGG" id="mrr:Moror_16577"/>
<keyword evidence="2" id="KW-1185">Reference proteome</keyword>
<proteinExistence type="predicted"/>